<sequence length="372" mass="41715">MGSALRILQAGELCLNEPLYGISGDLPPNLQTSIINARFLAAKKLFSAAMTESVHLVVLAGKFCLPNQETRPYWFLQEQFQRLKNHGIQVVCVEPTNHFHWPSTIPLPENVHIFSRSQSTSSLVINGSKPIELQWASPASNQSSPQPHHCVLRLSESMGRVSKISYQGNNNQGFTQISLTPIQRGALDEARPAHATLVEVDSSSGVSHSTVETEVVQFSRVNLEVAANQSKSQLQQQLIEQFKRSEEELHRRAQPTLVSLSLTIKDHENTKFSNFEISELLSFMQNDAQARQSHCWPVRLLVPKQESETTSHSNNTPVQIALGELESLALDDVYENLDLQVLDIDQHSLERLKEKVAQRLPELLTEHRQNSA</sequence>
<protein>
    <submittedName>
        <fullName evidence="1">Putative metallophosphoesterase YhaO</fullName>
    </submittedName>
</protein>
<reference evidence="1 2" key="1">
    <citation type="submission" date="2019-02" db="EMBL/GenBank/DDBJ databases">
        <title>Deep-cultivation of Planctomycetes and their phenomic and genomic characterization uncovers novel biology.</title>
        <authorList>
            <person name="Wiegand S."/>
            <person name="Jogler M."/>
            <person name="Boedeker C."/>
            <person name="Pinto D."/>
            <person name="Vollmers J."/>
            <person name="Rivas-Marin E."/>
            <person name="Kohn T."/>
            <person name="Peeters S.H."/>
            <person name="Heuer A."/>
            <person name="Rast P."/>
            <person name="Oberbeckmann S."/>
            <person name="Bunk B."/>
            <person name="Jeske O."/>
            <person name="Meyerdierks A."/>
            <person name="Storesund J.E."/>
            <person name="Kallscheuer N."/>
            <person name="Luecker S."/>
            <person name="Lage O.M."/>
            <person name="Pohl T."/>
            <person name="Merkel B.J."/>
            <person name="Hornburger P."/>
            <person name="Mueller R.-W."/>
            <person name="Bruemmer F."/>
            <person name="Labrenz M."/>
            <person name="Spormann A.M."/>
            <person name="Op den Camp H."/>
            <person name="Overmann J."/>
            <person name="Amann R."/>
            <person name="Jetten M.S.M."/>
            <person name="Mascher T."/>
            <person name="Medema M.H."/>
            <person name="Devos D.P."/>
            <person name="Kaster A.-K."/>
            <person name="Ovreas L."/>
            <person name="Rohde M."/>
            <person name="Galperin M.Y."/>
            <person name="Jogler C."/>
        </authorList>
    </citation>
    <scope>NUCLEOTIDE SEQUENCE [LARGE SCALE GENOMIC DNA]</scope>
    <source>
        <strain evidence="1 2">Mal48</strain>
    </source>
</reference>
<proteinExistence type="predicted"/>
<dbReference type="OrthoDB" id="208387at2"/>
<evidence type="ECO:0000313" key="1">
    <source>
        <dbReference type="EMBL" id="QDT30897.1"/>
    </source>
</evidence>
<evidence type="ECO:0000313" key="2">
    <source>
        <dbReference type="Proteomes" id="UP000315724"/>
    </source>
</evidence>
<keyword evidence="2" id="KW-1185">Reference proteome</keyword>
<dbReference type="RefSeq" id="WP_145195158.1">
    <property type="nucleotide sequence ID" value="NZ_CP036267.1"/>
</dbReference>
<accession>A0A517QH73</accession>
<dbReference type="EMBL" id="CP036267">
    <property type="protein sequence ID" value="QDT30897.1"/>
    <property type="molecule type" value="Genomic_DNA"/>
</dbReference>
<gene>
    <name evidence="1" type="primary">yhaO_1</name>
    <name evidence="1" type="ORF">Mal48_01260</name>
</gene>
<dbReference type="AlphaFoldDB" id="A0A517QH73"/>
<name>A0A517QH73_9PLAN</name>
<organism evidence="1 2">
    <name type="scientific">Thalassoglobus polymorphus</name>
    <dbReference type="NCBI Taxonomy" id="2527994"/>
    <lineage>
        <taxon>Bacteria</taxon>
        <taxon>Pseudomonadati</taxon>
        <taxon>Planctomycetota</taxon>
        <taxon>Planctomycetia</taxon>
        <taxon>Planctomycetales</taxon>
        <taxon>Planctomycetaceae</taxon>
        <taxon>Thalassoglobus</taxon>
    </lineage>
</organism>
<dbReference type="KEGG" id="tpol:Mal48_01260"/>
<dbReference type="Proteomes" id="UP000315724">
    <property type="component" value="Chromosome"/>
</dbReference>